<keyword evidence="1" id="KW-0472">Membrane</keyword>
<reference evidence="2 3" key="1">
    <citation type="journal article" date="2024" name="BMC Genomics">
        <title>De novo assembly and annotation of Popillia japonica's genome with initial clues to its potential as an invasive pest.</title>
        <authorList>
            <person name="Cucini C."/>
            <person name="Boschi S."/>
            <person name="Funari R."/>
            <person name="Cardaioli E."/>
            <person name="Iannotti N."/>
            <person name="Marturano G."/>
            <person name="Paoli F."/>
            <person name="Bruttini M."/>
            <person name="Carapelli A."/>
            <person name="Frati F."/>
            <person name="Nardi F."/>
        </authorList>
    </citation>
    <scope>NUCLEOTIDE SEQUENCE [LARGE SCALE GENOMIC DNA]</scope>
    <source>
        <strain evidence="2">DMR45628</strain>
    </source>
</reference>
<organism evidence="2 3">
    <name type="scientific">Popillia japonica</name>
    <name type="common">Japanese beetle</name>
    <dbReference type="NCBI Taxonomy" id="7064"/>
    <lineage>
        <taxon>Eukaryota</taxon>
        <taxon>Metazoa</taxon>
        <taxon>Ecdysozoa</taxon>
        <taxon>Arthropoda</taxon>
        <taxon>Hexapoda</taxon>
        <taxon>Insecta</taxon>
        <taxon>Pterygota</taxon>
        <taxon>Neoptera</taxon>
        <taxon>Endopterygota</taxon>
        <taxon>Coleoptera</taxon>
        <taxon>Polyphaga</taxon>
        <taxon>Scarabaeiformia</taxon>
        <taxon>Scarabaeidae</taxon>
        <taxon>Rutelinae</taxon>
        <taxon>Popillia</taxon>
    </lineage>
</organism>
<dbReference type="AlphaFoldDB" id="A0AAW1HWH2"/>
<evidence type="ECO:0000313" key="2">
    <source>
        <dbReference type="EMBL" id="KAK9681005.1"/>
    </source>
</evidence>
<evidence type="ECO:0000256" key="1">
    <source>
        <dbReference type="SAM" id="Phobius"/>
    </source>
</evidence>
<name>A0AAW1HWH2_POPJA</name>
<keyword evidence="1" id="KW-1133">Transmembrane helix</keyword>
<protein>
    <submittedName>
        <fullName evidence="2">Uncharacterized protein</fullName>
    </submittedName>
</protein>
<proteinExistence type="predicted"/>
<keyword evidence="3" id="KW-1185">Reference proteome</keyword>
<feature type="transmembrane region" description="Helical" evidence="1">
    <location>
        <begin position="29"/>
        <end position="48"/>
    </location>
</feature>
<comment type="caution">
    <text evidence="2">The sequence shown here is derived from an EMBL/GenBank/DDBJ whole genome shotgun (WGS) entry which is preliminary data.</text>
</comment>
<dbReference type="EMBL" id="JASPKY010000855">
    <property type="protein sequence ID" value="KAK9681005.1"/>
    <property type="molecule type" value="Genomic_DNA"/>
</dbReference>
<gene>
    <name evidence="2" type="ORF">QE152_g38659</name>
</gene>
<keyword evidence="1" id="KW-0812">Transmembrane</keyword>
<sequence length="74" mass="8199">MVCQTGGGVGIALFSVLYKEAVGKLGWRLGLQAVTGLLSLAFFLPIVYRSANLYHPQRRAITHLKNQRKKSVKK</sequence>
<dbReference type="Proteomes" id="UP001458880">
    <property type="component" value="Unassembled WGS sequence"/>
</dbReference>
<accession>A0AAW1HWH2</accession>
<evidence type="ECO:0000313" key="3">
    <source>
        <dbReference type="Proteomes" id="UP001458880"/>
    </source>
</evidence>